<keyword evidence="2" id="KW-0732">Signal</keyword>
<feature type="signal peptide" evidence="2">
    <location>
        <begin position="1"/>
        <end position="22"/>
    </location>
</feature>
<proteinExistence type="predicted"/>
<dbReference type="Proteomes" id="UP001167796">
    <property type="component" value="Unassembled WGS sequence"/>
</dbReference>
<gene>
    <name evidence="3" type="ORF">Q5H92_09235</name>
</gene>
<dbReference type="RefSeq" id="WP_305011225.1">
    <property type="nucleotide sequence ID" value="NZ_JAUQSX010000004.1"/>
</dbReference>
<dbReference type="EMBL" id="JAUQSX010000004">
    <property type="protein sequence ID" value="MDO7846537.1"/>
    <property type="molecule type" value="Genomic_DNA"/>
</dbReference>
<evidence type="ECO:0000313" key="3">
    <source>
        <dbReference type="EMBL" id="MDO7846537.1"/>
    </source>
</evidence>
<sequence length="97" mass="11416">MKTSLFSLVAALGLFAATVSSAAAAPYPPLKDRREMARIERERALERERREAIQREQQRRLIAERARLEAQRRSEQQRAAERARWEAQHRYDGRGRR</sequence>
<organism evidence="3 4">
    <name type="scientific">Hymenobacter mellowenesis</name>
    <dbReference type="NCBI Taxonomy" id="3063995"/>
    <lineage>
        <taxon>Bacteria</taxon>
        <taxon>Pseudomonadati</taxon>
        <taxon>Bacteroidota</taxon>
        <taxon>Cytophagia</taxon>
        <taxon>Cytophagales</taxon>
        <taxon>Hymenobacteraceae</taxon>
        <taxon>Hymenobacter</taxon>
    </lineage>
</organism>
<keyword evidence="4" id="KW-1185">Reference proteome</keyword>
<evidence type="ECO:0008006" key="5">
    <source>
        <dbReference type="Google" id="ProtNLM"/>
    </source>
</evidence>
<reference evidence="3" key="1">
    <citation type="submission" date="2023-07" db="EMBL/GenBank/DDBJ databases">
        <authorList>
            <person name="Kim M.K."/>
        </authorList>
    </citation>
    <scope>NUCLEOTIDE SEQUENCE</scope>
    <source>
        <strain evidence="3">M29</strain>
    </source>
</reference>
<evidence type="ECO:0000256" key="1">
    <source>
        <dbReference type="SAM" id="MobiDB-lite"/>
    </source>
</evidence>
<comment type="caution">
    <text evidence="3">The sequence shown here is derived from an EMBL/GenBank/DDBJ whole genome shotgun (WGS) entry which is preliminary data.</text>
</comment>
<feature type="region of interest" description="Disordered" evidence="1">
    <location>
        <begin position="68"/>
        <end position="97"/>
    </location>
</feature>
<feature type="chain" id="PRO_5046823973" description="ATP-dependent DNA helicase" evidence="2">
    <location>
        <begin position="23"/>
        <end position="97"/>
    </location>
</feature>
<accession>A0ABT9A9L5</accession>
<protein>
    <recommendedName>
        <fullName evidence="5">ATP-dependent DNA helicase</fullName>
    </recommendedName>
</protein>
<evidence type="ECO:0000313" key="4">
    <source>
        <dbReference type="Proteomes" id="UP001167796"/>
    </source>
</evidence>
<evidence type="ECO:0000256" key="2">
    <source>
        <dbReference type="SAM" id="SignalP"/>
    </source>
</evidence>
<name>A0ABT9A9L5_9BACT</name>